<evidence type="ECO:0000313" key="4">
    <source>
        <dbReference type="Proteomes" id="UP000588158"/>
    </source>
</evidence>
<comment type="caution">
    <text evidence="3">The sequence shown here is derived from an EMBL/GenBank/DDBJ whole genome shotgun (WGS) entry which is preliminary data.</text>
</comment>
<keyword evidence="3" id="KW-0238">DNA-binding</keyword>
<dbReference type="Pfam" id="PF12840">
    <property type="entry name" value="HTH_20"/>
    <property type="match status" value="1"/>
</dbReference>
<keyword evidence="4" id="KW-1185">Reference proteome</keyword>
<dbReference type="InterPro" id="IPR001845">
    <property type="entry name" value="HTH_ArsR_DNA-bd_dom"/>
</dbReference>
<dbReference type="GO" id="GO:0003700">
    <property type="term" value="F:DNA-binding transcription factor activity"/>
    <property type="evidence" value="ECO:0007669"/>
    <property type="project" value="InterPro"/>
</dbReference>
<dbReference type="EMBL" id="JACHLZ010000001">
    <property type="protein sequence ID" value="MBB5831960.1"/>
    <property type="molecule type" value="Genomic_DNA"/>
</dbReference>
<sequence length="242" mass="26651">MSTAEETGDDRADPARAPHEGEMHYATRDQLRAMAHPVRMQIVDRVGRRGTARAADIAEDLDLPANSVSYHLRTLARGGVIVEAPEAARDRRDRVWKLARTSFMHAPGADGEGDGDPEVTVDEEYVTASGATTMAALEWIRAGWVSEIAQRTANFPEAREQQPPAMLFSTPMRLSRAQARELFEAVEEKLLEYNRINRDAQGADLPGDPDSDGEAQDVRVLFSLLGERPHPASPVRRPGESS</sequence>
<name>A0A841AFA9_9MICO</name>
<evidence type="ECO:0000256" key="1">
    <source>
        <dbReference type="SAM" id="MobiDB-lite"/>
    </source>
</evidence>
<dbReference type="SUPFAM" id="SSF46785">
    <property type="entry name" value="Winged helix' DNA-binding domain"/>
    <property type="match status" value="1"/>
</dbReference>
<dbReference type="Proteomes" id="UP000588158">
    <property type="component" value="Unassembled WGS sequence"/>
</dbReference>
<feature type="domain" description="HTH arsR-type" evidence="2">
    <location>
        <begin position="29"/>
        <end position="127"/>
    </location>
</feature>
<gene>
    <name evidence="3" type="ORF">HNR70_001773</name>
</gene>
<dbReference type="RefSeq" id="WP_184325346.1">
    <property type="nucleotide sequence ID" value="NZ_JACHLZ010000001.1"/>
</dbReference>
<dbReference type="Gene3D" id="1.10.10.10">
    <property type="entry name" value="Winged helix-like DNA-binding domain superfamily/Winged helix DNA-binding domain"/>
    <property type="match status" value="1"/>
</dbReference>
<feature type="compositionally biased region" description="Basic and acidic residues" evidence="1">
    <location>
        <begin position="9"/>
        <end position="21"/>
    </location>
</feature>
<dbReference type="CDD" id="cd00090">
    <property type="entry name" value="HTH_ARSR"/>
    <property type="match status" value="1"/>
</dbReference>
<dbReference type="SMART" id="SM00418">
    <property type="entry name" value="HTH_ARSR"/>
    <property type="match status" value="1"/>
</dbReference>
<evidence type="ECO:0000313" key="3">
    <source>
        <dbReference type="EMBL" id="MBB5831960.1"/>
    </source>
</evidence>
<reference evidence="3 4" key="1">
    <citation type="submission" date="2020-08" db="EMBL/GenBank/DDBJ databases">
        <title>Sequencing the genomes of 1000 actinobacteria strains.</title>
        <authorList>
            <person name="Klenk H.-P."/>
        </authorList>
    </citation>
    <scope>NUCLEOTIDE SEQUENCE [LARGE SCALE GENOMIC DNA]</scope>
    <source>
        <strain evidence="3 4">DSM 28796</strain>
    </source>
</reference>
<accession>A0A841AFA9</accession>
<dbReference type="GO" id="GO:0003677">
    <property type="term" value="F:DNA binding"/>
    <property type="evidence" value="ECO:0007669"/>
    <property type="project" value="UniProtKB-KW"/>
</dbReference>
<dbReference type="InterPro" id="IPR036388">
    <property type="entry name" value="WH-like_DNA-bd_sf"/>
</dbReference>
<organism evidence="3 4">
    <name type="scientific">Brachybacterium aquaticum</name>
    <dbReference type="NCBI Taxonomy" id="1432564"/>
    <lineage>
        <taxon>Bacteria</taxon>
        <taxon>Bacillati</taxon>
        <taxon>Actinomycetota</taxon>
        <taxon>Actinomycetes</taxon>
        <taxon>Micrococcales</taxon>
        <taxon>Dermabacteraceae</taxon>
        <taxon>Brachybacterium</taxon>
    </lineage>
</organism>
<feature type="region of interest" description="Disordered" evidence="1">
    <location>
        <begin position="1"/>
        <end position="21"/>
    </location>
</feature>
<evidence type="ECO:0000259" key="2">
    <source>
        <dbReference type="SMART" id="SM00418"/>
    </source>
</evidence>
<dbReference type="AlphaFoldDB" id="A0A841AFA9"/>
<dbReference type="InterPro" id="IPR011991">
    <property type="entry name" value="ArsR-like_HTH"/>
</dbReference>
<proteinExistence type="predicted"/>
<protein>
    <submittedName>
        <fullName evidence="3">DNA-binding transcriptional ArsR family regulator</fullName>
    </submittedName>
</protein>
<feature type="region of interest" description="Disordered" evidence="1">
    <location>
        <begin position="197"/>
        <end position="216"/>
    </location>
</feature>
<dbReference type="InterPro" id="IPR036390">
    <property type="entry name" value="WH_DNA-bd_sf"/>
</dbReference>